<dbReference type="InterPro" id="IPR017451">
    <property type="entry name" value="F-box-assoc_interact_dom"/>
</dbReference>
<organism evidence="2 3">
    <name type="scientific">Brassica rapa subsp. trilocularis</name>
    <dbReference type="NCBI Taxonomy" id="1813537"/>
    <lineage>
        <taxon>Eukaryota</taxon>
        <taxon>Viridiplantae</taxon>
        <taxon>Streptophyta</taxon>
        <taxon>Embryophyta</taxon>
        <taxon>Tracheophyta</taxon>
        <taxon>Spermatophyta</taxon>
        <taxon>Magnoliopsida</taxon>
        <taxon>eudicotyledons</taxon>
        <taxon>Gunneridae</taxon>
        <taxon>Pentapetalae</taxon>
        <taxon>rosids</taxon>
        <taxon>malvids</taxon>
        <taxon>Brassicales</taxon>
        <taxon>Brassicaceae</taxon>
        <taxon>Brassiceae</taxon>
        <taxon>Brassica</taxon>
    </lineage>
</organism>
<sequence length="376" mass="43559">MTKMSNLPRDLAEEVLSKVPLTSLRKVRSTCKEWKTLSKRRSFAKKHLGQASVGAAHKVVMMMDLRIYLMSINLDNKNVESCIKREGELISGSDEVDVSRVFHCDGLLLFIPKDSTRVVLCNPYSGQTRFIESTFYFRNWWNYSYALGYEKSSRSCSRKYKVLRFITVTDFVECKIYDTSSDSWRFLDPPRGWRVGHYDRGLSLKGNTYWFANKKRSDKSDGDRSFLVCFDFTRERFGQPLPLPFEPFDEDTVSLSSVREEQLAVLFQRWDSLELEIWVTTKIEPESVTWNTKVFLQVNMSLQFQFLLTAASFFIDEEKKVAMVFNKNKERLLVNRNVAYIIGVDGSLREADLGDSNDKNCYPLACSYVPSLAKLT</sequence>
<dbReference type="NCBIfam" id="TIGR01640">
    <property type="entry name" value="F_box_assoc_1"/>
    <property type="match status" value="1"/>
</dbReference>
<evidence type="ECO:0000259" key="1">
    <source>
        <dbReference type="PROSITE" id="PS50181"/>
    </source>
</evidence>
<reference evidence="2 3" key="1">
    <citation type="submission" date="2021-03" db="EMBL/GenBank/DDBJ databases">
        <authorList>
            <person name="King G.J."/>
            <person name="Bancroft I."/>
            <person name="Baten A."/>
            <person name="Bloomfield J."/>
            <person name="Borpatragohain P."/>
            <person name="He Z."/>
            <person name="Irish N."/>
            <person name="Irwin J."/>
            <person name="Liu K."/>
            <person name="Mauleon R.P."/>
            <person name="Moore J."/>
            <person name="Morris R."/>
            <person name="Ostergaard L."/>
            <person name="Wang B."/>
            <person name="Wells R."/>
        </authorList>
    </citation>
    <scope>NUCLEOTIDE SEQUENCE [LARGE SCALE GENOMIC DNA]</scope>
    <source>
        <strain evidence="2">R-o-18</strain>
        <tissue evidence="2">Leaf</tissue>
    </source>
</reference>
<evidence type="ECO:0000313" key="2">
    <source>
        <dbReference type="EMBL" id="KAG5406523.1"/>
    </source>
</evidence>
<dbReference type="InterPro" id="IPR006527">
    <property type="entry name" value="F-box-assoc_dom_typ1"/>
</dbReference>
<dbReference type="InterPro" id="IPR050796">
    <property type="entry name" value="SCF_F-box_component"/>
</dbReference>
<accession>A0ABQ7N6I6</accession>
<dbReference type="EMBL" id="JADBGQ010000003">
    <property type="protein sequence ID" value="KAG5406523.1"/>
    <property type="molecule type" value="Genomic_DNA"/>
</dbReference>
<evidence type="ECO:0000313" key="3">
    <source>
        <dbReference type="Proteomes" id="UP000823674"/>
    </source>
</evidence>
<dbReference type="PROSITE" id="PS50181">
    <property type="entry name" value="FBOX"/>
    <property type="match status" value="1"/>
</dbReference>
<protein>
    <recommendedName>
        <fullName evidence="1">F-box domain-containing protein</fullName>
    </recommendedName>
</protein>
<dbReference type="CDD" id="cd22157">
    <property type="entry name" value="F-box_AtFBW1-like"/>
    <property type="match status" value="1"/>
</dbReference>
<proteinExistence type="predicted"/>
<dbReference type="PANTHER" id="PTHR31672">
    <property type="entry name" value="BNACNNG10540D PROTEIN"/>
    <property type="match status" value="1"/>
</dbReference>
<dbReference type="Pfam" id="PF00646">
    <property type="entry name" value="F-box"/>
    <property type="match status" value="1"/>
</dbReference>
<gene>
    <name evidence="2" type="primary">A03p047620.1_BraROA</name>
    <name evidence="2" type="ORF">IGI04_012642</name>
</gene>
<feature type="domain" description="F-box" evidence="1">
    <location>
        <begin position="1"/>
        <end position="47"/>
    </location>
</feature>
<dbReference type="Gene3D" id="1.20.1280.50">
    <property type="match status" value="1"/>
</dbReference>
<dbReference type="PANTHER" id="PTHR31672:SF13">
    <property type="entry name" value="F-BOX PROTEIN CPR30-LIKE"/>
    <property type="match status" value="1"/>
</dbReference>
<dbReference type="SMART" id="SM00256">
    <property type="entry name" value="FBOX"/>
    <property type="match status" value="1"/>
</dbReference>
<dbReference type="Pfam" id="PF07734">
    <property type="entry name" value="FBA_1"/>
    <property type="match status" value="1"/>
</dbReference>
<keyword evidence="3" id="KW-1185">Reference proteome</keyword>
<name>A0ABQ7N6I6_BRACM</name>
<comment type="caution">
    <text evidence="2">The sequence shown here is derived from an EMBL/GenBank/DDBJ whole genome shotgun (WGS) entry which is preliminary data.</text>
</comment>
<dbReference type="Proteomes" id="UP000823674">
    <property type="component" value="Chromosome A03"/>
</dbReference>
<dbReference type="SUPFAM" id="SSF81383">
    <property type="entry name" value="F-box domain"/>
    <property type="match status" value="1"/>
</dbReference>
<dbReference type="InterPro" id="IPR036047">
    <property type="entry name" value="F-box-like_dom_sf"/>
</dbReference>
<dbReference type="InterPro" id="IPR001810">
    <property type="entry name" value="F-box_dom"/>
</dbReference>